<keyword evidence="1" id="KW-1133">Transmembrane helix</keyword>
<keyword evidence="1" id="KW-0812">Transmembrane</keyword>
<accession>A0AAN9K0A9</accession>
<evidence type="ECO:0000313" key="3">
    <source>
        <dbReference type="Proteomes" id="UP001367508"/>
    </source>
</evidence>
<dbReference type="Proteomes" id="UP001367508">
    <property type="component" value="Unassembled WGS sequence"/>
</dbReference>
<keyword evidence="3" id="KW-1185">Reference proteome</keyword>
<name>A0AAN9K0A9_CANGL</name>
<dbReference type="AlphaFoldDB" id="A0AAN9K0A9"/>
<protein>
    <submittedName>
        <fullName evidence="2">Uncharacterized protein</fullName>
    </submittedName>
</protein>
<comment type="caution">
    <text evidence="2">The sequence shown here is derived from an EMBL/GenBank/DDBJ whole genome shotgun (WGS) entry which is preliminary data.</text>
</comment>
<reference evidence="2 3" key="1">
    <citation type="submission" date="2024-01" db="EMBL/GenBank/DDBJ databases">
        <title>The genomes of 5 underutilized Papilionoideae crops provide insights into root nodulation and disease resistanc.</title>
        <authorList>
            <person name="Jiang F."/>
        </authorList>
    </citation>
    <scope>NUCLEOTIDE SEQUENCE [LARGE SCALE GENOMIC DNA]</scope>
    <source>
        <strain evidence="2">LVBAO_FW01</strain>
        <tissue evidence="2">Leaves</tissue>
    </source>
</reference>
<sequence length="94" mass="10360">MRPGNGSKPRIPVLATPRAISFEKLRLCTVYAVVSLLVVAAYNYGMLSLYSASGSDSERARVSKWIAHVTGSDEYYACSPLKAYHQHHINCRAS</sequence>
<gene>
    <name evidence="2" type="ORF">VNO77_44794</name>
</gene>
<keyword evidence="1" id="KW-0472">Membrane</keyword>
<evidence type="ECO:0000256" key="1">
    <source>
        <dbReference type="SAM" id="Phobius"/>
    </source>
</evidence>
<evidence type="ECO:0000313" key="2">
    <source>
        <dbReference type="EMBL" id="KAK7306834.1"/>
    </source>
</evidence>
<proteinExistence type="predicted"/>
<dbReference type="EMBL" id="JAYMYQ010000011">
    <property type="protein sequence ID" value="KAK7306834.1"/>
    <property type="molecule type" value="Genomic_DNA"/>
</dbReference>
<feature type="transmembrane region" description="Helical" evidence="1">
    <location>
        <begin position="27"/>
        <end position="45"/>
    </location>
</feature>
<organism evidence="2 3">
    <name type="scientific">Canavalia gladiata</name>
    <name type="common">Sword bean</name>
    <name type="synonym">Dolichos gladiatus</name>
    <dbReference type="NCBI Taxonomy" id="3824"/>
    <lineage>
        <taxon>Eukaryota</taxon>
        <taxon>Viridiplantae</taxon>
        <taxon>Streptophyta</taxon>
        <taxon>Embryophyta</taxon>
        <taxon>Tracheophyta</taxon>
        <taxon>Spermatophyta</taxon>
        <taxon>Magnoliopsida</taxon>
        <taxon>eudicotyledons</taxon>
        <taxon>Gunneridae</taxon>
        <taxon>Pentapetalae</taxon>
        <taxon>rosids</taxon>
        <taxon>fabids</taxon>
        <taxon>Fabales</taxon>
        <taxon>Fabaceae</taxon>
        <taxon>Papilionoideae</taxon>
        <taxon>50 kb inversion clade</taxon>
        <taxon>NPAAA clade</taxon>
        <taxon>indigoferoid/millettioid clade</taxon>
        <taxon>Phaseoleae</taxon>
        <taxon>Canavalia</taxon>
    </lineage>
</organism>